<sequence length="156" mass="17547">MSWLPAIVFMDHGKRFACSWTGTGPWMPKNPRSRCETYVLSVFQQRDGLVASPAGPYEAEDGQKSTEQGNERPSNSEHNDESDKWAFEDKSLTGHLAQNACKLLFEIGRFLNTEPMVADALYALSDVFRFSAVSHSQVLNLITEVLEQEVTAFRKT</sequence>
<evidence type="ECO:0000256" key="1">
    <source>
        <dbReference type="SAM" id="MobiDB-lite"/>
    </source>
</evidence>
<proteinExistence type="predicted"/>
<organism evidence="2 3">
    <name type="scientific">Stachybotrys chlorohalonatus (strain IBT 40285)</name>
    <dbReference type="NCBI Taxonomy" id="1283841"/>
    <lineage>
        <taxon>Eukaryota</taxon>
        <taxon>Fungi</taxon>
        <taxon>Dikarya</taxon>
        <taxon>Ascomycota</taxon>
        <taxon>Pezizomycotina</taxon>
        <taxon>Sordariomycetes</taxon>
        <taxon>Hypocreomycetidae</taxon>
        <taxon>Hypocreales</taxon>
        <taxon>Stachybotryaceae</taxon>
        <taxon>Stachybotrys</taxon>
    </lineage>
</organism>
<keyword evidence="3" id="KW-1185">Reference proteome</keyword>
<protein>
    <submittedName>
        <fullName evidence="2">Uncharacterized protein</fullName>
    </submittedName>
</protein>
<accession>A0A084QWT3</accession>
<dbReference type="InParanoid" id="A0A084QWT3"/>
<dbReference type="AlphaFoldDB" id="A0A084QWT3"/>
<dbReference type="EMBL" id="KL659896">
    <property type="protein sequence ID" value="KFA68418.1"/>
    <property type="molecule type" value="Genomic_DNA"/>
</dbReference>
<feature type="compositionally biased region" description="Basic and acidic residues" evidence="1">
    <location>
        <begin position="74"/>
        <end position="84"/>
    </location>
</feature>
<reference evidence="2 3" key="1">
    <citation type="journal article" date="2014" name="BMC Genomics">
        <title>Comparative genome sequencing reveals chemotype-specific gene clusters in the toxigenic black mold Stachybotrys.</title>
        <authorList>
            <person name="Semeiks J."/>
            <person name="Borek D."/>
            <person name="Otwinowski Z."/>
            <person name="Grishin N.V."/>
        </authorList>
    </citation>
    <scope>NUCLEOTIDE SEQUENCE [LARGE SCALE GENOMIC DNA]</scope>
    <source>
        <strain evidence="2 3">IBT 40285</strain>
    </source>
</reference>
<dbReference type="Proteomes" id="UP000028524">
    <property type="component" value="Unassembled WGS sequence"/>
</dbReference>
<name>A0A084QWT3_STAC4</name>
<gene>
    <name evidence="2" type="ORF">S40285_10012</name>
</gene>
<feature type="region of interest" description="Disordered" evidence="1">
    <location>
        <begin position="52"/>
        <end position="84"/>
    </location>
</feature>
<dbReference type="HOGENOM" id="CLU_1687868_0_0_1"/>
<evidence type="ECO:0000313" key="2">
    <source>
        <dbReference type="EMBL" id="KFA68418.1"/>
    </source>
</evidence>
<evidence type="ECO:0000313" key="3">
    <source>
        <dbReference type="Proteomes" id="UP000028524"/>
    </source>
</evidence>
<dbReference type="OrthoDB" id="3231000at2759"/>